<evidence type="ECO:0000313" key="1">
    <source>
        <dbReference type="EMBL" id="MBS3057599.1"/>
    </source>
</evidence>
<reference evidence="1" key="1">
    <citation type="submission" date="2021-03" db="EMBL/GenBank/DDBJ databases">
        <authorList>
            <person name="Jaffe A."/>
        </authorList>
    </citation>
    <scope>NUCLEOTIDE SEQUENCE</scope>
    <source>
        <strain evidence="1">RIFCSPHIGHO2_01_FULL_AR10_44_11</strain>
    </source>
</reference>
<gene>
    <name evidence="1" type="ORF">J4415_03130</name>
</gene>
<reference evidence="1" key="2">
    <citation type="submission" date="2021-05" db="EMBL/GenBank/DDBJ databases">
        <title>Protein family content uncovers lineage relationships and bacterial pathway maintenance mechanisms in DPANN archaea.</title>
        <authorList>
            <person name="Castelle C.J."/>
            <person name="Meheust R."/>
            <person name="Jaffe A.L."/>
            <person name="Seitz K."/>
            <person name="Gong X."/>
            <person name="Baker B.J."/>
            <person name="Banfield J.F."/>
        </authorList>
    </citation>
    <scope>NUCLEOTIDE SEQUENCE</scope>
    <source>
        <strain evidence="1">RIFCSPHIGHO2_01_FULL_AR10_44_11</strain>
    </source>
</reference>
<dbReference type="Proteomes" id="UP000677687">
    <property type="component" value="Unassembled WGS sequence"/>
</dbReference>
<name>A0A8T4KWS4_9ARCH</name>
<dbReference type="AlphaFoldDB" id="A0A8T4KWS4"/>
<evidence type="ECO:0008006" key="3">
    <source>
        <dbReference type="Google" id="ProtNLM"/>
    </source>
</evidence>
<organism evidence="1 2">
    <name type="scientific">Candidatus Iainarchaeum sp</name>
    <dbReference type="NCBI Taxonomy" id="3101447"/>
    <lineage>
        <taxon>Archaea</taxon>
        <taxon>Candidatus Iainarchaeota</taxon>
        <taxon>Candidatus Iainarchaeia</taxon>
        <taxon>Candidatus Iainarchaeales</taxon>
        <taxon>Candidatus Iainarchaeaceae</taxon>
        <taxon>Candidatus Iainarchaeum</taxon>
    </lineage>
</organism>
<evidence type="ECO:0000313" key="2">
    <source>
        <dbReference type="Proteomes" id="UP000677687"/>
    </source>
</evidence>
<accession>A0A8T4KWS4</accession>
<proteinExistence type="predicted"/>
<dbReference type="EMBL" id="JAGVWD010000045">
    <property type="protein sequence ID" value="MBS3057599.1"/>
    <property type="molecule type" value="Genomic_DNA"/>
</dbReference>
<comment type="caution">
    <text evidence="1">The sequence shown here is derived from an EMBL/GenBank/DDBJ whole genome shotgun (WGS) entry which is preliminary data.</text>
</comment>
<protein>
    <recommendedName>
        <fullName evidence="3">Type II toxin-antitoxin system ParD family antitoxin</fullName>
    </recommendedName>
</protein>
<sequence length="95" mass="10952">MANSLIHIRIGAELKSGMNELIHSGLFSNQAELVREGIRGIITEYYRRKALENLPKQRGMLKGKGKNLTDKERERLARELTPGESEKLFRHFGFR</sequence>